<keyword evidence="10" id="KW-1003">Cell membrane</keyword>
<dbReference type="Proteomes" id="UP001205890">
    <property type="component" value="Unassembled WGS sequence"/>
</dbReference>
<evidence type="ECO:0000256" key="2">
    <source>
        <dbReference type="ARBA" id="ARBA00004184"/>
    </source>
</evidence>
<keyword evidence="14" id="KW-1185">Reference proteome</keyword>
<evidence type="ECO:0000256" key="7">
    <source>
        <dbReference type="ARBA" id="ARBA00023136"/>
    </source>
</evidence>
<sequence length="138" mass="15094">MATFNFELVSPERLLFAGPVEQVVVPGAEGDFAVLKDHAPLMSSLRPGVIVVTDDKNQTQRLFVRGGFADVSPSGLTILAEQAVPVQEITDEFIAVEVKAAEDEFAAASTEDERRVSQERLAQVLALRDQFLSRTHVQ</sequence>
<keyword evidence="5 10" id="KW-0375">Hydrogen ion transport</keyword>
<comment type="subunit">
    <text evidence="10 11">F-type ATPases have 2 components, CF(1) - the catalytic core - and CF(0) - the membrane proton channel. CF(1) has five subunits: alpha(3), beta(3), gamma(1), delta(1), epsilon(1). CF(0) has three main subunits: a, b and c.</text>
</comment>
<keyword evidence="4 10" id="KW-0813">Transport</keyword>
<evidence type="ECO:0000256" key="8">
    <source>
        <dbReference type="ARBA" id="ARBA00023196"/>
    </source>
</evidence>
<evidence type="ECO:0000256" key="11">
    <source>
        <dbReference type="RuleBase" id="RU003656"/>
    </source>
</evidence>
<dbReference type="HAMAP" id="MF_00530">
    <property type="entry name" value="ATP_synth_epsil_bac"/>
    <property type="match status" value="1"/>
</dbReference>
<evidence type="ECO:0000256" key="10">
    <source>
        <dbReference type="HAMAP-Rule" id="MF_00530"/>
    </source>
</evidence>
<reference evidence="13 14" key="1">
    <citation type="submission" date="2022-07" db="EMBL/GenBank/DDBJ databases">
        <authorList>
            <person name="Li W.-J."/>
            <person name="Deng Q.-Q."/>
        </authorList>
    </citation>
    <scope>NUCLEOTIDE SEQUENCE [LARGE SCALE GENOMIC DNA]</scope>
    <source>
        <strain evidence="13 14">SYSU M60028</strain>
    </source>
</reference>
<evidence type="ECO:0000256" key="4">
    <source>
        <dbReference type="ARBA" id="ARBA00022448"/>
    </source>
</evidence>
<dbReference type="PANTHER" id="PTHR13822">
    <property type="entry name" value="ATP SYNTHASE DELTA/EPSILON CHAIN"/>
    <property type="match status" value="1"/>
</dbReference>
<evidence type="ECO:0000313" key="14">
    <source>
        <dbReference type="Proteomes" id="UP001205890"/>
    </source>
</evidence>
<dbReference type="SUPFAM" id="SSF51344">
    <property type="entry name" value="Epsilon subunit of F1F0-ATP synthase N-terminal domain"/>
    <property type="match status" value="1"/>
</dbReference>
<evidence type="ECO:0000256" key="5">
    <source>
        <dbReference type="ARBA" id="ARBA00022781"/>
    </source>
</evidence>
<dbReference type="NCBIfam" id="NF009983">
    <property type="entry name" value="PRK13449.1"/>
    <property type="match status" value="1"/>
</dbReference>
<organism evidence="13 14">
    <name type="scientific">Alsobacter ponti</name>
    <dbReference type="NCBI Taxonomy" id="2962936"/>
    <lineage>
        <taxon>Bacteria</taxon>
        <taxon>Pseudomonadati</taxon>
        <taxon>Pseudomonadota</taxon>
        <taxon>Alphaproteobacteria</taxon>
        <taxon>Hyphomicrobiales</taxon>
        <taxon>Alsobacteraceae</taxon>
        <taxon>Alsobacter</taxon>
    </lineage>
</organism>
<comment type="caution">
    <text evidence="13">The sequence shown here is derived from an EMBL/GenBank/DDBJ whole genome shotgun (WGS) entry which is preliminary data.</text>
</comment>
<gene>
    <name evidence="10" type="primary">atpC</name>
    <name evidence="13" type="ORF">NK718_18325</name>
</gene>
<feature type="domain" description="ATP synthase F1 complex delta/epsilon subunit N-terminal" evidence="12">
    <location>
        <begin position="4"/>
        <end position="83"/>
    </location>
</feature>
<keyword evidence="9 10" id="KW-0066">ATP synthesis</keyword>
<evidence type="ECO:0000256" key="3">
    <source>
        <dbReference type="ARBA" id="ARBA00005712"/>
    </source>
</evidence>
<proteinExistence type="inferred from homology"/>
<dbReference type="CDD" id="cd12152">
    <property type="entry name" value="F1-ATPase_delta"/>
    <property type="match status" value="1"/>
</dbReference>
<dbReference type="RefSeq" id="WP_254745269.1">
    <property type="nucleotide sequence ID" value="NZ_JANCLU010000022.1"/>
</dbReference>
<dbReference type="NCBIfam" id="TIGR01216">
    <property type="entry name" value="ATP_synt_epsi"/>
    <property type="match status" value="1"/>
</dbReference>
<name>A0ABT1LG60_9HYPH</name>
<evidence type="ECO:0000313" key="13">
    <source>
        <dbReference type="EMBL" id="MCP8940486.1"/>
    </source>
</evidence>
<evidence type="ECO:0000256" key="6">
    <source>
        <dbReference type="ARBA" id="ARBA00023065"/>
    </source>
</evidence>
<protein>
    <recommendedName>
        <fullName evidence="10">ATP synthase epsilon chain</fullName>
    </recommendedName>
    <alternativeName>
        <fullName evidence="10">ATP synthase F1 sector epsilon subunit</fullName>
    </alternativeName>
    <alternativeName>
        <fullName evidence="10">F-ATPase epsilon subunit</fullName>
    </alternativeName>
</protein>
<dbReference type="EMBL" id="JANCLU010000022">
    <property type="protein sequence ID" value="MCP8940486.1"/>
    <property type="molecule type" value="Genomic_DNA"/>
</dbReference>
<evidence type="ECO:0000256" key="1">
    <source>
        <dbReference type="ARBA" id="ARBA00003543"/>
    </source>
</evidence>
<dbReference type="PANTHER" id="PTHR13822:SF10">
    <property type="entry name" value="ATP SYNTHASE EPSILON CHAIN, CHLOROPLASTIC"/>
    <property type="match status" value="1"/>
</dbReference>
<dbReference type="InterPro" id="IPR036771">
    <property type="entry name" value="ATPsynth_dsu/esu_N"/>
</dbReference>
<dbReference type="Pfam" id="PF02823">
    <property type="entry name" value="ATP-synt_DE_N"/>
    <property type="match status" value="1"/>
</dbReference>
<comment type="similarity">
    <text evidence="3 10 11">Belongs to the ATPase epsilon chain family.</text>
</comment>
<evidence type="ECO:0000259" key="12">
    <source>
        <dbReference type="Pfam" id="PF02823"/>
    </source>
</evidence>
<dbReference type="NCBIfam" id="NF001851">
    <property type="entry name" value="PRK00571.2-4"/>
    <property type="match status" value="1"/>
</dbReference>
<dbReference type="Gene3D" id="2.60.15.10">
    <property type="entry name" value="F0F1 ATP synthase delta/epsilon subunit, N-terminal"/>
    <property type="match status" value="1"/>
</dbReference>
<keyword evidence="8 10" id="KW-0139">CF(1)</keyword>
<dbReference type="InterPro" id="IPR020546">
    <property type="entry name" value="ATP_synth_F1_dsu/esu_N"/>
</dbReference>
<keyword evidence="6 10" id="KW-0406">Ion transport</keyword>
<keyword evidence="7 10" id="KW-0472">Membrane</keyword>
<evidence type="ECO:0000256" key="9">
    <source>
        <dbReference type="ARBA" id="ARBA00023310"/>
    </source>
</evidence>
<accession>A0ABT1LG60</accession>
<dbReference type="InterPro" id="IPR001469">
    <property type="entry name" value="ATP_synth_F1_dsu/esu"/>
</dbReference>
<comment type="function">
    <text evidence="1 10">Produces ATP from ADP in the presence of a proton gradient across the membrane.</text>
</comment>
<comment type="subcellular location">
    <subcellularLocation>
        <location evidence="10">Cell membrane</location>
        <topology evidence="10">Peripheral membrane protein</topology>
    </subcellularLocation>
    <subcellularLocation>
        <location evidence="2">Endomembrane system</location>
        <topology evidence="2">Peripheral membrane protein</topology>
    </subcellularLocation>
</comment>